<sequence length="966" mass="109787">MGKVIYVSKNVGLGLLVLAAIALATIIALSVAYDNEKAKKRGGNTEDGATGSTSIPITTPSTPKEPWDHYRLPASLVPISYGVNLWPRLKPDANGLYIFTGDSSVVFRCVKETDLIIIHSNKLNLTSFDGHHAKLRALGEASAPSILRSWLVVKTEFLVLQLSRRLSVGATYVLFTQFQGELADDLEGFYRSEYTDDGVKKVVATSQMQATFARKTFPCFDEPAMKASFNVTITHERGFVALSNGVETGSTDAIINGVPVRVTTFEPTERMSTYLLAFIVCDFVDVDSNLNNRLLIRIWARRKAIHDHQGDYALNVTGPILQFYEQYYNTSYPLSKSDQIALPDFNAGAMENWGLVTYRETALLYDRVMSSTGNKERITTVISHELAHMWFGNLVTLQWWNDLWLNEGFASYVEYLGADYAEPTWNIKDHIVLYDVHKVFAVDALASSHPLSRREDEVNTPAQISEMFNTISYSKGAAVLRMLSEFLTEPVFARGLSSYLNTFAFSNTVYTDLWDHLQQAVENTPSVHIPHTVHDIMNRWTLQMGFPVVTIDTRTGSVTQQHFLVDPDSVVERPSEFSYTWFVPIKWMKTGVEQQQYWLLQKTDTHDMMRVSGEDWVLANTNVSGYFRVNYDLDNWDRLLSLLNTNHQALSIINRAQIIDDAFNLARAKIINTTLALRTTKYLSNERDYIPWESALKNLNYYILMFDRTEVYGSLQSYFKQQIQPLFEYFKTITANWTKVPTGHTDQYNEINAIGMACSLGVKGCRELIQSWFGEWMENPHLNPIHPNLKSTVYCHAIALGGVEEWDFAWKMFKNATLASEASRLRAAMACAKAPWLLNRYLEYTLDPTKIRKQDATSTIQGIAGNVVGMPLAWNFVRARWSYLFHTYGRGSFSFSNLISGVTRRFSTEFELQELMKFKEDNLHVGFGSATLALEQAIEKTTANIKWLTENKAPVMKWFTEESTRQ</sequence>
<dbReference type="Gene3D" id="1.10.390.10">
    <property type="entry name" value="Neutral Protease Domain 2"/>
    <property type="match status" value="1"/>
</dbReference>
<evidence type="ECO:0000256" key="12">
    <source>
        <dbReference type="ARBA" id="ARBA00022989"/>
    </source>
</evidence>
<dbReference type="FunFam" id="2.60.40.1730:FF:000001">
    <property type="entry name" value="Leucyl-cystinyl aminopeptidase"/>
    <property type="match status" value="1"/>
</dbReference>
<evidence type="ECO:0000259" key="22">
    <source>
        <dbReference type="Pfam" id="PF01433"/>
    </source>
</evidence>
<dbReference type="Pfam" id="PF17900">
    <property type="entry name" value="Peptidase_M1_N"/>
    <property type="match status" value="1"/>
</dbReference>
<keyword evidence="12" id="KW-1133">Transmembrane helix</keyword>
<dbReference type="EMBL" id="JAUZQC010000003">
    <property type="protein sequence ID" value="KAK5873552.1"/>
    <property type="molecule type" value="Genomic_DNA"/>
</dbReference>
<dbReference type="Gene3D" id="2.60.40.1730">
    <property type="entry name" value="tricorn interacting facor f3 domain"/>
    <property type="match status" value="1"/>
</dbReference>
<reference evidence="25 26" key="2">
    <citation type="journal article" date="2023" name="Mol. Biol. Evol.">
        <title>Genomics of Secondarily Temperate Adaptation in the Only Non-Antarctic Icefish.</title>
        <authorList>
            <person name="Rivera-Colon A.G."/>
            <person name="Rayamajhi N."/>
            <person name="Minhas B.F."/>
            <person name="Madrigal G."/>
            <person name="Bilyk K.T."/>
            <person name="Yoon V."/>
            <person name="Hune M."/>
            <person name="Gregory S."/>
            <person name="Cheng C.H.C."/>
            <person name="Catchen J.M."/>
        </authorList>
    </citation>
    <scope>NUCLEOTIDE SEQUENCE [LARGE SCALE GENOMIC DNA]</scope>
    <source>
        <strain evidence="25">JMC-PN-2008</strain>
    </source>
</reference>
<evidence type="ECO:0000256" key="16">
    <source>
        <dbReference type="ARBA" id="ARBA00023180"/>
    </source>
</evidence>
<feature type="active site" description="Proton acceptor" evidence="17">
    <location>
        <position position="385"/>
    </location>
</feature>
<comment type="caution">
    <text evidence="25">The sequence shown here is derived from an EMBL/GenBank/DDBJ whole genome shotgun (WGS) entry which is preliminary data.</text>
</comment>
<keyword evidence="5" id="KW-1003">Cell membrane</keyword>
<keyword evidence="14" id="KW-0472">Membrane</keyword>
<evidence type="ECO:0000256" key="8">
    <source>
        <dbReference type="ARBA" id="ARBA00022723"/>
    </source>
</evidence>
<keyword evidence="11" id="KW-0735">Signal-anchor</keyword>
<feature type="domain" description="Peptidase M1 membrane alanine aminopeptidase" evidence="22">
    <location>
        <begin position="312"/>
        <end position="540"/>
    </location>
</feature>
<evidence type="ECO:0000259" key="23">
    <source>
        <dbReference type="Pfam" id="PF11838"/>
    </source>
</evidence>
<dbReference type="InterPro" id="IPR050344">
    <property type="entry name" value="Peptidase_M1_aminopeptidases"/>
</dbReference>
<dbReference type="GO" id="GO:0006508">
    <property type="term" value="P:proteolysis"/>
    <property type="evidence" value="ECO:0007669"/>
    <property type="project" value="UniProtKB-KW"/>
</dbReference>
<dbReference type="InterPro" id="IPR027268">
    <property type="entry name" value="Peptidase_M4/M1_CTD_sf"/>
</dbReference>
<keyword evidence="15" id="KW-1015">Disulfide bond</keyword>
<dbReference type="Gene3D" id="2.60.40.1910">
    <property type="match status" value="1"/>
</dbReference>
<feature type="compositionally biased region" description="Low complexity" evidence="21">
    <location>
        <begin position="52"/>
        <end position="62"/>
    </location>
</feature>
<feature type="binding site" evidence="18">
    <location>
        <position position="384"/>
    </location>
    <ligand>
        <name>Zn(2+)</name>
        <dbReference type="ChEBI" id="CHEBI:29105"/>
        <note>catalytic</note>
    </ligand>
</feature>
<evidence type="ECO:0000256" key="1">
    <source>
        <dbReference type="ARBA" id="ARBA00004401"/>
    </source>
</evidence>
<dbReference type="InterPro" id="IPR024571">
    <property type="entry name" value="ERAP1-like_C_dom"/>
</dbReference>
<evidence type="ECO:0000256" key="9">
    <source>
        <dbReference type="ARBA" id="ARBA00022801"/>
    </source>
</evidence>
<dbReference type="EC" id="3.4.11.-" evidence="20"/>
<comment type="subunit">
    <text evidence="3">Homodimer.</text>
</comment>
<dbReference type="PANTHER" id="PTHR11533">
    <property type="entry name" value="PROTEASE M1 ZINC METALLOPROTEASE"/>
    <property type="match status" value="1"/>
</dbReference>
<evidence type="ECO:0000256" key="14">
    <source>
        <dbReference type="ARBA" id="ARBA00023136"/>
    </source>
</evidence>
<dbReference type="GO" id="GO:0070006">
    <property type="term" value="F:metalloaminopeptidase activity"/>
    <property type="evidence" value="ECO:0007669"/>
    <property type="project" value="TreeGrafter"/>
</dbReference>
<dbReference type="Proteomes" id="UP001346869">
    <property type="component" value="Unassembled WGS sequence"/>
</dbReference>
<name>A0AAN8AY67_ELEMC</name>
<evidence type="ECO:0000256" key="6">
    <source>
        <dbReference type="ARBA" id="ARBA00022670"/>
    </source>
</evidence>
<protein>
    <recommendedName>
        <fullName evidence="20">Aminopeptidase</fullName>
        <ecNumber evidence="20">3.4.11.-</ecNumber>
    </recommendedName>
</protein>
<dbReference type="SUPFAM" id="SSF63737">
    <property type="entry name" value="Leukotriene A4 hydrolase N-terminal domain"/>
    <property type="match status" value="1"/>
</dbReference>
<dbReference type="FunFam" id="1.10.390.10:FF:000016">
    <property type="entry name" value="Glutamyl aminopeptidase"/>
    <property type="match status" value="1"/>
</dbReference>
<evidence type="ECO:0000256" key="19">
    <source>
        <dbReference type="PIRSR" id="PIRSR634016-4"/>
    </source>
</evidence>
<keyword evidence="6 20" id="KW-0645">Protease</keyword>
<dbReference type="InterPro" id="IPR014782">
    <property type="entry name" value="Peptidase_M1_dom"/>
</dbReference>
<dbReference type="GO" id="GO:0042277">
    <property type="term" value="F:peptide binding"/>
    <property type="evidence" value="ECO:0007669"/>
    <property type="project" value="TreeGrafter"/>
</dbReference>
<dbReference type="FunFam" id="2.60.40.1910:FF:000005">
    <property type="entry name" value="Aminopeptidase"/>
    <property type="match status" value="1"/>
</dbReference>
<dbReference type="InterPro" id="IPR045357">
    <property type="entry name" value="Aminopeptidase_N-like_N"/>
</dbReference>
<feature type="site" description="Transition state stabilizer" evidence="19">
    <location>
        <position position="473"/>
    </location>
</feature>
<dbReference type="PANTHER" id="PTHR11533:SF300">
    <property type="entry name" value="AMINOPEPTIDASE"/>
    <property type="match status" value="1"/>
</dbReference>
<dbReference type="InterPro" id="IPR001930">
    <property type="entry name" value="Peptidase_M1"/>
</dbReference>
<keyword evidence="9 20" id="KW-0378">Hydrolase</keyword>
<evidence type="ECO:0000256" key="4">
    <source>
        <dbReference type="ARBA" id="ARBA00022438"/>
    </source>
</evidence>
<dbReference type="Pfam" id="PF01433">
    <property type="entry name" value="Peptidase_M1"/>
    <property type="match status" value="1"/>
</dbReference>
<evidence type="ECO:0000256" key="18">
    <source>
        <dbReference type="PIRSR" id="PIRSR634016-3"/>
    </source>
</evidence>
<evidence type="ECO:0000256" key="21">
    <source>
        <dbReference type="SAM" id="MobiDB-lite"/>
    </source>
</evidence>
<dbReference type="Pfam" id="PF11838">
    <property type="entry name" value="ERAP1_C"/>
    <property type="match status" value="1"/>
</dbReference>
<proteinExistence type="inferred from homology"/>
<reference evidence="25 26" key="1">
    <citation type="journal article" date="2023" name="Genes (Basel)">
        <title>Chromosome-Level Genome Assembly and Circadian Gene Repertoire of the Patagonia Blennie Eleginops maclovinus-The Closest Ancestral Proxy of Antarctic Cryonotothenioids.</title>
        <authorList>
            <person name="Cheng C.C."/>
            <person name="Rivera-Colon A.G."/>
            <person name="Minhas B.F."/>
            <person name="Wilson L."/>
            <person name="Rayamajhi N."/>
            <person name="Vargas-Chacoff L."/>
            <person name="Catchen J.M."/>
        </authorList>
    </citation>
    <scope>NUCLEOTIDE SEQUENCE [LARGE SCALE GENOMIC DNA]</scope>
    <source>
        <strain evidence="25">JMC-PN-2008</strain>
    </source>
</reference>
<dbReference type="GO" id="GO:0005737">
    <property type="term" value="C:cytoplasm"/>
    <property type="evidence" value="ECO:0007669"/>
    <property type="project" value="TreeGrafter"/>
</dbReference>
<evidence type="ECO:0000313" key="25">
    <source>
        <dbReference type="EMBL" id="KAK5873552.1"/>
    </source>
</evidence>
<evidence type="ECO:0000256" key="15">
    <source>
        <dbReference type="ARBA" id="ARBA00023157"/>
    </source>
</evidence>
<comment type="subcellular location">
    <subcellularLocation>
        <location evidence="1">Cell membrane</location>
        <topology evidence="1">Single-pass type II membrane protein</topology>
    </subcellularLocation>
</comment>
<dbReference type="Gene3D" id="1.25.50.20">
    <property type="match status" value="1"/>
</dbReference>
<keyword evidence="8 18" id="KW-0479">Metal-binding</keyword>
<evidence type="ECO:0000256" key="7">
    <source>
        <dbReference type="ARBA" id="ARBA00022692"/>
    </source>
</evidence>
<feature type="binding site" evidence="18">
    <location>
        <position position="407"/>
    </location>
    <ligand>
        <name>Zn(2+)</name>
        <dbReference type="ChEBI" id="CHEBI:29105"/>
        <note>catalytic</note>
    </ligand>
</feature>
<comment type="similarity">
    <text evidence="2 20">Belongs to the peptidase M1 family.</text>
</comment>
<dbReference type="InterPro" id="IPR034016">
    <property type="entry name" value="M1_APN-typ"/>
</dbReference>
<evidence type="ECO:0000256" key="20">
    <source>
        <dbReference type="RuleBase" id="RU364040"/>
    </source>
</evidence>
<evidence type="ECO:0000256" key="3">
    <source>
        <dbReference type="ARBA" id="ARBA00011738"/>
    </source>
</evidence>
<evidence type="ECO:0000256" key="2">
    <source>
        <dbReference type="ARBA" id="ARBA00010136"/>
    </source>
</evidence>
<feature type="binding site" evidence="18">
    <location>
        <position position="388"/>
    </location>
    <ligand>
        <name>Zn(2+)</name>
        <dbReference type="ChEBI" id="CHEBI:29105"/>
        <note>catalytic</note>
    </ligand>
</feature>
<keyword evidence="13 20" id="KW-0482">Metalloprotease</keyword>
<evidence type="ECO:0000256" key="17">
    <source>
        <dbReference type="PIRSR" id="PIRSR634016-1"/>
    </source>
</evidence>
<dbReference type="SUPFAM" id="SSF55486">
    <property type="entry name" value="Metalloproteases ('zincins'), catalytic domain"/>
    <property type="match status" value="1"/>
</dbReference>
<dbReference type="AlphaFoldDB" id="A0AAN8AY67"/>
<keyword evidence="16" id="KW-0325">Glycoprotein</keyword>
<keyword evidence="10 18" id="KW-0862">Zinc</keyword>
<keyword evidence="7" id="KW-0812">Transmembrane</keyword>
<dbReference type="GO" id="GO:0005615">
    <property type="term" value="C:extracellular space"/>
    <property type="evidence" value="ECO:0007669"/>
    <property type="project" value="TreeGrafter"/>
</dbReference>
<feature type="domain" description="ERAP1-like C-terminal" evidence="23">
    <location>
        <begin position="616"/>
        <end position="941"/>
    </location>
</feature>
<gene>
    <name evidence="25" type="ORF">PBY51_018586</name>
</gene>
<evidence type="ECO:0000256" key="10">
    <source>
        <dbReference type="ARBA" id="ARBA00022833"/>
    </source>
</evidence>
<evidence type="ECO:0000256" key="11">
    <source>
        <dbReference type="ARBA" id="ARBA00022968"/>
    </source>
</evidence>
<keyword evidence="26" id="KW-1185">Reference proteome</keyword>
<dbReference type="GO" id="GO:0008270">
    <property type="term" value="F:zinc ion binding"/>
    <property type="evidence" value="ECO:0007669"/>
    <property type="project" value="UniProtKB-UniRule"/>
</dbReference>
<feature type="region of interest" description="Disordered" evidence="21">
    <location>
        <begin position="39"/>
        <end position="62"/>
    </location>
</feature>
<dbReference type="PRINTS" id="PR00756">
    <property type="entry name" value="ALADIPTASE"/>
</dbReference>
<evidence type="ECO:0000259" key="24">
    <source>
        <dbReference type="Pfam" id="PF17900"/>
    </source>
</evidence>
<dbReference type="InterPro" id="IPR042097">
    <property type="entry name" value="Aminopeptidase_N-like_N_sf"/>
</dbReference>
<feature type="domain" description="Aminopeptidase N-like N-terminal" evidence="24">
    <location>
        <begin position="78"/>
        <end position="275"/>
    </location>
</feature>
<evidence type="ECO:0000256" key="13">
    <source>
        <dbReference type="ARBA" id="ARBA00023049"/>
    </source>
</evidence>
<accession>A0AAN8AY67</accession>
<dbReference type="GO" id="GO:0043171">
    <property type="term" value="P:peptide catabolic process"/>
    <property type="evidence" value="ECO:0007669"/>
    <property type="project" value="TreeGrafter"/>
</dbReference>
<keyword evidence="4 20" id="KW-0031">Aminopeptidase</keyword>
<dbReference type="FunFam" id="1.25.50.20:FF:000012">
    <property type="entry name" value="Aminopeptidase N"/>
    <property type="match status" value="1"/>
</dbReference>
<organism evidence="25 26">
    <name type="scientific">Eleginops maclovinus</name>
    <name type="common">Patagonian blennie</name>
    <name type="synonym">Eleginus maclovinus</name>
    <dbReference type="NCBI Taxonomy" id="56733"/>
    <lineage>
        <taxon>Eukaryota</taxon>
        <taxon>Metazoa</taxon>
        <taxon>Chordata</taxon>
        <taxon>Craniata</taxon>
        <taxon>Vertebrata</taxon>
        <taxon>Euteleostomi</taxon>
        <taxon>Actinopterygii</taxon>
        <taxon>Neopterygii</taxon>
        <taxon>Teleostei</taxon>
        <taxon>Neoteleostei</taxon>
        <taxon>Acanthomorphata</taxon>
        <taxon>Eupercaria</taxon>
        <taxon>Perciformes</taxon>
        <taxon>Notothenioidei</taxon>
        <taxon>Eleginopidae</taxon>
        <taxon>Eleginops</taxon>
    </lineage>
</organism>
<comment type="cofactor">
    <cofactor evidence="18 20">
        <name>Zn(2+)</name>
        <dbReference type="ChEBI" id="CHEBI:29105"/>
    </cofactor>
    <text evidence="18 20">Binds 1 zinc ion per subunit.</text>
</comment>
<evidence type="ECO:0000313" key="26">
    <source>
        <dbReference type="Proteomes" id="UP001346869"/>
    </source>
</evidence>
<dbReference type="CDD" id="cd09601">
    <property type="entry name" value="M1_APN-Q_like"/>
    <property type="match status" value="1"/>
</dbReference>
<dbReference type="GO" id="GO:0005886">
    <property type="term" value="C:plasma membrane"/>
    <property type="evidence" value="ECO:0007669"/>
    <property type="project" value="UniProtKB-SubCell"/>
</dbReference>
<evidence type="ECO:0000256" key="5">
    <source>
        <dbReference type="ARBA" id="ARBA00022475"/>
    </source>
</evidence>